<feature type="non-terminal residue" evidence="1">
    <location>
        <position position="168"/>
    </location>
</feature>
<gene>
    <name evidence="1" type="ORF">X975_26222</name>
</gene>
<sequence length="168" mass="18515">MVHSSASNEKKTYPEFTKTRPVIVNSKIPVLARVSGRKQTSEEPIAMTKTFPMRALSAERHNTLPSFQVRYSATQRRVSNGVTYESRGQNILMDRSNKEAVLRKISPANSPVGRQPILVRSPSLNSLGQLQNDVNSSNQVLYGAYTPHPKGMGNIGSYFRNSPGGVVV</sequence>
<keyword evidence="2" id="KW-1185">Reference proteome</keyword>
<dbReference type="EMBL" id="KK115071">
    <property type="protein sequence ID" value="KFM64107.1"/>
    <property type="molecule type" value="Genomic_DNA"/>
</dbReference>
<dbReference type="OrthoDB" id="10490471at2759"/>
<name>A0A087TG68_STEMI</name>
<evidence type="ECO:0000313" key="2">
    <source>
        <dbReference type="Proteomes" id="UP000054359"/>
    </source>
</evidence>
<evidence type="ECO:0000313" key="1">
    <source>
        <dbReference type="EMBL" id="KFM64107.1"/>
    </source>
</evidence>
<reference evidence="1 2" key="1">
    <citation type="submission" date="2013-11" db="EMBL/GenBank/DDBJ databases">
        <title>Genome sequencing of Stegodyphus mimosarum.</title>
        <authorList>
            <person name="Bechsgaard J."/>
        </authorList>
    </citation>
    <scope>NUCLEOTIDE SEQUENCE [LARGE SCALE GENOMIC DNA]</scope>
</reference>
<accession>A0A087TG68</accession>
<dbReference type="AlphaFoldDB" id="A0A087TG68"/>
<proteinExistence type="predicted"/>
<organism evidence="1 2">
    <name type="scientific">Stegodyphus mimosarum</name>
    <name type="common">African social velvet spider</name>
    <dbReference type="NCBI Taxonomy" id="407821"/>
    <lineage>
        <taxon>Eukaryota</taxon>
        <taxon>Metazoa</taxon>
        <taxon>Ecdysozoa</taxon>
        <taxon>Arthropoda</taxon>
        <taxon>Chelicerata</taxon>
        <taxon>Arachnida</taxon>
        <taxon>Araneae</taxon>
        <taxon>Araneomorphae</taxon>
        <taxon>Entelegynae</taxon>
        <taxon>Eresoidea</taxon>
        <taxon>Eresidae</taxon>
        <taxon>Stegodyphus</taxon>
    </lineage>
</organism>
<protein>
    <submittedName>
        <fullName evidence="1">Uncharacterized protein</fullName>
    </submittedName>
</protein>
<dbReference type="Proteomes" id="UP000054359">
    <property type="component" value="Unassembled WGS sequence"/>
</dbReference>